<dbReference type="OrthoDB" id="384336at2157"/>
<dbReference type="RefSeq" id="WP_076427767.1">
    <property type="nucleotide sequence ID" value="NZ_FTNO01000001.1"/>
</dbReference>
<dbReference type="EMBL" id="FTNO01000001">
    <property type="protein sequence ID" value="SIQ84245.1"/>
    <property type="molecule type" value="Genomic_DNA"/>
</dbReference>
<gene>
    <name evidence="2" type="ORF">SAMN05421858_0576</name>
</gene>
<proteinExistence type="predicted"/>
<evidence type="ECO:0000313" key="3">
    <source>
        <dbReference type="Proteomes" id="UP000186914"/>
    </source>
</evidence>
<accession>A0A1N6W2L9</accession>
<keyword evidence="3" id="KW-1185">Reference proteome</keyword>
<feature type="region of interest" description="Disordered" evidence="1">
    <location>
        <begin position="1"/>
        <end position="38"/>
    </location>
</feature>
<feature type="compositionally biased region" description="Basic and acidic residues" evidence="1">
    <location>
        <begin position="165"/>
        <end position="181"/>
    </location>
</feature>
<feature type="region of interest" description="Disordered" evidence="1">
    <location>
        <begin position="139"/>
        <end position="181"/>
    </location>
</feature>
<dbReference type="AlphaFoldDB" id="A0A1N6W2L9"/>
<organism evidence="2 3">
    <name type="scientific">Haladaptatus litoreus</name>
    <dbReference type="NCBI Taxonomy" id="553468"/>
    <lineage>
        <taxon>Archaea</taxon>
        <taxon>Methanobacteriati</taxon>
        <taxon>Methanobacteriota</taxon>
        <taxon>Stenosarchaea group</taxon>
        <taxon>Halobacteria</taxon>
        <taxon>Halobacteriales</taxon>
        <taxon>Haladaptataceae</taxon>
        <taxon>Haladaptatus</taxon>
    </lineage>
</organism>
<protein>
    <submittedName>
        <fullName evidence="2">Uncharacterized protein</fullName>
    </submittedName>
</protein>
<evidence type="ECO:0000256" key="1">
    <source>
        <dbReference type="SAM" id="MobiDB-lite"/>
    </source>
</evidence>
<reference evidence="3" key="1">
    <citation type="submission" date="2017-01" db="EMBL/GenBank/DDBJ databases">
        <authorList>
            <person name="Varghese N."/>
            <person name="Submissions S."/>
        </authorList>
    </citation>
    <scope>NUCLEOTIDE SEQUENCE [LARGE SCALE GENOMIC DNA]</scope>
    <source>
        <strain evidence="3">CGMCC 1.7737</strain>
    </source>
</reference>
<feature type="compositionally biased region" description="Basic and acidic residues" evidence="1">
    <location>
        <begin position="84"/>
        <end position="95"/>
    </location>
</feature>
<name>A0A1N6W2L9_9EURY</name>
<feature type="compositionally biased region" description="Gly residues" evidence="1">
    <location>
        <begin position="14"/>
        <end position="23"/>
    </location>
</feature>
<sequence>MFGNNDARLISDGGKNGEAGTGDGTEATGSENTDHTTEDSYRFRLGGLSLDLSGVEADIDGLTLGLDAIELGVSKTGDSNAEESGSRLRGVRESTPRNGRGRVGARVGAFVGRLVGGLVEHLAEYGFRLLLDEVRARLRKSEREDESAEPSAAGESDGATTDSKGSNEELITKLERAMERD</sequence>
<evidence type="ECO:0000313" key="2">
    <source>
        <dbReference type="EMBL" id="SIQ84245.1"/>
    </source>
</evidence>
<feature type="region of interest" description="Disordered" evidence="1">
    <location>
        <begin position="76"/>
        <end position="102"/>
    </location>
</feature>
<dbReference type="Proteomes" id="UP000186914">
    <property type="component" value="Unassembled WGS sequence"/>
</dbReference>